<dbReference type="InterPro" id="IPR003599">
    <property type="entry name" value="Ig_sub"/>
</dbReference>
<evidence type="ECO:0000259" key="8">
    <source>
        <dbReference type="PROSITE" id="PS50188"/>
    </source>
</evidence>
<comment type="similarity">
    <text evidence="2">Belongs to the immunoglobulin superfamily. BTN/MOG family.</text>
</comment>
<evidence type="ECO:0000256" key="6">
    <source>
        <dbReference type="ARBA" id="ARBA00023136"/>
    </source>
</evidence>
<feature type="domain" description="Ig-like" evidence="9">
    <location>
        <begin position="1"/>
        <end position="107"/>
    </location>
</feature>
<dbReference type="AlphaFoldDB" id="A0A8C5UD11"/>
<evidence type="ECO:0000313" key="10">
    <source>
        <dbReference type="Ensembl" id="ENSMCSP00000019944.1"/>
    </source>
</evidence>
<dbReference type="PROSITE" id="PS50835">
    <property type="entry name" value="IG_LIKE"/>
    <property type="match status" value="2"/>
</dbReference>
<dbReference type="InterPro" id="IPR050143">
    <property type="entry name" value="TRIM/RBCC"/>
</dbReference>
<dbReference type="SUPFAM" id="SSF48726">
    <property type="entry name" value="Immunoglobulin"/>
    <property type="match status" value="2"/>
</dbReference>
<evidence type="ECO:0000256" key="5">
    <source>
        <dbReference type="ARBA" id="ARBA00022989"/>
    </source>
</evidence>
<dbReference type="Pfam" id="PF00622">
    <property type="entry name" value="SPRY"/>
    <property type="match status" value="1"/>
</dbReference>
<dbReference type="FunFam" id="2.60.40.10:FF:000088">
    <property type="entry name" value="Butyrophilin subfamily 1 member A1"/>
    <property type="match status" value="1"/>
</dbReference>
<dbReference type="Pfam" id="PF07686">
    <property type="entry name" value="V-set"/>
    <property type="match status" value="1"/>
</dbReference>
<dbReference type="Proteomes" id="UP000694560">
    <property type="component" value="Unplaced"/>
</dbReference>
<dbReference type="Ensembl" id="ENSMCST00000020457.1">
    <property type="protein sequence ID" value="ENSMCSP00000019944.1"/>
    <property type="gene ID" value="ENSMCSG00000013987.1"/>
</dbReference>
<reference evidence="10" key="1">
    <citation type="submission" date="2025-08" db="UniProtKB">
        <authorList>
            <consortium name="Ensembl"/>
        </authorList>
    </citation>
    <scope>IDENTIFICATION</scope>
</reference>
<evidence type="ECO:0000313" key="11">
    <source>
        <dbReference type="Proteomes" id="UP000694560"/>
    </source>
</evidence>
<dbReference type="SMART" id="SM00406">
    <property type="entry name" value="IGv"/>
    <property type="match status" value="1"/>
</dbReference>
<dbReference type="PRINTS" id="PR01407">
    <property type="entry name" value="BUTYPHLNCDUF"/>
</dbReference>
<dbReference type="Gene3D" id="2.60.120.920">
    <property type="match status" value="1"/>
</dbReference>
<dbReference type="SMART" id="SM00589">
    <property type="entry name" value="PRY"/>
    <property type="match status" value="1"/>
</dbReference>
<keyword evidence="7" id="KW-0393">Immunoglobulin domain</keyword>
<accession>A0A8C5UD11</accession>
<dbReference type="FunFam" id="2.60.120.920:FF:000004">
    <property type="entry name" value="Butyrophilin subfamily 1 member A1"/>
    <property type="match status" value="1"/>
</dbReference>
<dbReference type="InterPro" id="IPR053896">
    <property type="entry name" value="BTN3A2-like_Ig-C"/>
</dbReference>
<dbReference type="SMART" id="SM00409">
    <property type="entry name" value="IG"/>
    <property type="match status" value="1"/>
</dbReference>
<dbReference type="InterPro" id="IPR013320">
    <property type="entry name" value="ConA-like_dom_sf"/>
</dbReference>
<dbReference type="InterPro" id="IPR001870">
    <property type="entry name" value="B30.2/SPRY"/>
</dbReference>
<dbReference type="Pfam" id="PF22705">
    <property type="entry name" value="C2-set_3"/>
    <property type="match status" value="1"/>
</dbReference>
<dbReference type="CDD" id="cd13733">
    <property type="entry name" value="SPRY_PRY_C-I_1"/>
    <property type="match status" value="1"/>
</dbReference>
<dbReference type="InterPro" id="IPR013106">
    <property type="entry name" value="Ig_V-set"/>
</dbReference>
<keyword evidence="6" id="KW-0472">Membrane</keyword>
<evidence type="ECO:0000256" key="1">
    <source>
        <dbReference type="ARBA" id="ARBA00004479"/>
    </source>
</evidence>
<keyword evidence="11" id="KW-1185">Reference proteome</keyword>
<dbReference type="InterPro" id="IPR013783">
    <property type="entry name" value="Ig-like_fold"/>
</dbReference>
<name>A0A8C5UD11_9PASS</name>
<keyword evidence="3" id="KW-0812">Transmembrane</keyword>
<dbReference type="InterPro" id="IPR006574">
    <property type="entry name" value="PRY"/>
</dbReference>
<dbReference type="PROSITE" id="PS50188">
    <property type="entry name" value="B302_SPRY"/>
    <property type="match status" value="1"/>
</dbReference>
<dbReference type="PANTHER" id="PTHR24103">
    <property type="entry name" value="E3 UBIQUITIN-PROTEIN LIGASE TRIM"/>
    <property type="match status" value="1"/>
</dbReference>
<evidence type="ECO:0008006" key="12">
    <source>
        <dbReference type="Google" id="ProtNLM"/>
    </source>
</evidence>
<proteinExistence type="inferred from homology"/>
<dbReference type="InterPro" id="IPR003879">
    <property type="entry name" value="Butyrophylin_SPRY"/>
</dbReference>
<evidence type="ECO:0000256" key="2">
    <source>
        <dbReference type="ARBA" id="ARBA00007591"/>
    </source>
</evidence>
<protein>
    <recommendedName>
        <fullName evidence="12">BT1A1 protein</fullName>
    </recommendedName>
</protein>
<dbReference type="Pfam" id="PF13765">
    <property type="entry name" value="PRY"/>
    <property type="match status" value="1"/>
</dbReference>
<feature type="domain" description="B30.2/SPRY" evidence="8">
    <location>
        <begin position="250"/>
        <end position="451"/>
    </location>
</feature>
<dbReference type="SUPFAM" id="SSF49899">
    <property type="entry name" value="Concanavalin A-like lectins/glucanases"/>
    <property type="match status" value="1"/>
</dbReference>
<dbReference type="InterPro" id="IPR043136">
    <property type="entry name" value="B30.2/SPRY_sf"/>
</dbReference>
<dbReference type="InterPro" id="IPR003877">
    <property type="entry name" value="SPRY_dom"/>
</dbReference>
<keyword evidence="4" id="KW-0732">Signal</keyword>
<dbReference type="InterPro" id="IPR036179">
    <property type="entry name" value="Ig-like_dom_sf"/>
</dbReference>
<comment type="subcellular location">
    <subcellularLocation>
        <location evidence="1">Membrane</location>
        <topology evidence="1">Single-pass type I membrane protein</topology>
    </subcellularLocation>
</comment>
<evidence type="ECO:0000256" key="4">
    <source>
        <dbReference type="ARBA" id="ARBA00022729"/>
    </source>
</evidence>
<sequence length="454" mass="49640">PHAENVVGIVGQDTILPCTISSTKPLDNPKVQWKKITDGHTEDIYIYGQFGGEPRQKYPGRTSVPGDGFATGNVSLTLKNVQPADEGIYSCIVISRDWSADTATKLSIAGGRDSLGFGLDCRSHGWFPEPTVQWVTEDGQELPAATEIHQDSEKLFSVQSQVTVTGEQVRKVTCQILNPLLQVEKKTTVLISGAVLPCESQWISASCIQLPLFLLTLAAGAVLLFRGKGSWFTEPYVLRREGAGCAEGKGSVIRACVFCSSWPDLIIAEFVTLDSDTAHPRLEVSADGSRVKDTGVIRFLLSNEKRFDSHLFVLAEKGYTTGKHYWEVNVGTRTNWAVGIALESVTRKGTLTLTPQNGFWIIMCADGQDYWAYTNPWTCLTVTGSLSKIGIFLDIPAKQVSFYNVSKRAALYTFSIANGSSQEGKFIPLFSTGLAVAEPDTEALEIGSPLEWWI</sequence>
<evidence type="ECO:0000256" key="7">
    <source>
        <dbReference type="ARBA" id="ARBA00023319"/>
    </source>
</evidence>
<feature type="domain" description="Ig-like" evidence="9">
    <location>
        <begin position="119"/>
        <end position="192"/>
    </location>
</feature>
<dbReference type="InterPro" id="IPR007110">
    <property type="entry name" value="Ig-like_dom"/>
</dbReference>
<reference evidence="10" key="2">
    <citation type="submission" date="2025-09" db="UniProtKB">
        <authorList>
            <consortium name="Ensembl"/>
        </authorList>
    </citation>
    <scope>IDENTIFICATION</scope>
</reference>
<keyword evidence="5" id="KW-1133">Transmembrane helix</keyword>
<dbReference type="GO" id="GO:0016020">
    <property type="term" value="C:membrane"/>
    <property type="evidence" value="ECO:0007669"/>
    <property type="project" value="UniProtKB-SubCell"/>
</dbReference>
<dbReference type="SMART" id="SM00449">
    <property type="entry name" value="SPRY"/>
    <property type="match status" value="1"/>
</dbReference>
<evidence type="ECO:0000256" key="3">
    <source>
        <dbReference type="ARBA" id="ARBA00022692"/>
    </source>
</evidence>
<dbReference type="Gene3D" id="2.60.40.10">
    <property type="entry name" value="Immunoglobulins"/>
    <property type="match status" value="2"/>
</dbReference>
<evidence type="ECO:0000259" key="9">
    <source>
        <dbReference type="PROSITE" id="PS50835"/>
    </source>
</evidence>
<organism evidence="10 11">
    <name type="scientific">Malurus cyaneus samueli</name>
    <dbReference type="NCBI Taxonomy" id="2593467"/>
    <lineage>
        <taxon>Eukaryota</taxon>
        <taxon>Metazoa</taxon>
        <taxon>Chordata</taxon>
        <taxon>Craniata</taxon>
        <taxon>Vertebrata</taxon>
        <taxon>Euteleostomi</taxon>
        <taxon>Archelosauria</taxon>
        <taxon>Archosauria</taxon>
        <taxon>Dinosauria</taxon>
        <taxon>Saurischia</taxon>
        <taxon>Theropoda</taxon>
        <taxon>Coelurosauria</taxon>
        <taxon>Aves</taxon>
        <taxon>Neognathae</taxon>
        <taxon>Neoaves</taxon>
        <taxon>Telluraves</taxon>
        <taxon>Australaves</taxon>
        <taxon>Passeriformes</taxon>
        <taxon>Meliphagoidea</taxon>
        <taxon>Maluridae</taxon>
        <taxon>Malurus</taxon>
    </lineage>
</organism>